<dbReference type="RefSeq" id="WP_169571247.1">
    <property type="nucleotide sequence ID" value="NZ_JABBFV010000002.1"/>
</dbReference>
<dbReference type="GO" id="GO:0005525">
    <property type="term" value="F:GTP binding"/>
    <property type="evidence" value="ECO:0007669"/>
    <property type="project" value="UniProtKB-KW"/>
</dbReference>
<gene>
    <name evidence="6" type="primary">cofC</name>
    <name evidence="5" type="synonym">fbiD</name>
    <name evidence="6" type="ORF">HHL08_04345</name>
</gene>
<comment type="pathway">
    <text evidence="5">Cofactor biosynthesis; coenzyme F420 biosynthesis.</text>
</comment>
<evidence type="ECO:0000256" key="1">
    <source>
        <dbReference type="ARBA" id="ARBA00022679"/>
    </source>
</evidence>
<dbReference type="Proteomes" id="UP000519023">
    <property type="component" value="Unassembled WGS sequence"/>
</dbReference>
<evidence type="ECO:0000256" key="4">
    <source>
        <dbReference type="ARBA" id="ARBA00023134"/>
    </source>
</evidence>
<proteinExistence type="inferred from homology"/>
<dbReference type="EC" id="2.7.7.106" evidence="5"/>
<dbReference type="PANTHER" id="PTHR40392">
    <property type="entry name" value="2-PHOSPHO-L-LACTATE GUANYLYLTRANSFERASE"/>
    <property type="match status" value="1"/>
</dbReference>
<dbReference type="Pfam" id="PF01983">
    <property type="entry name" value="CofC"/>
    <property type="match status" value="1"/>
</dbReference>
<keyword evidence="7" id="KW-1185">Reference proteome</keyword>
<dbReference type="PANTHER" id="PTHR40392:SF1">
    <property type="entry name" value="2-PHOSPHO-L-LACTATE GUANYLYLTRANSFERASE"/>
    <property type="match status" value="1"/>
</dbReference>
<dbReference type="Gene3D" id="3.90.550.10">
    <property type="entry name" value="Spore Coat Polysaccharide Biosynthesis Protein SpsA, Chain A"/>
    <property type="match status" value="1"/>
</dbReference>
<dbReference type="SUPFAM" id="SSF53448">
    <property type="entry name" value="Nucleotide-diphospho-sugar transferases"/>
    <property type="match status" value="1"/>
</dbReference>
<keyword evidence="2 5" id="KW-0548">Nucleotidyltransferase</keyword>
<protein>
    <recommendedName>
        <fullName evidence="5">3-phospho-D-glycerate guanylyltransferase</fullName>
        <shortName evidence="5">3PG guanylyltransferase</shortName>
        <ecNumber evidence="5">2.7.7.106</ecNumber>
    </recommendedName>
</protein>
<dbReference type="InterPro" id="IPR002835">
    <property type="entry name" value="CofC"/>
</dbReference>
<name>A0A7X9WT07_9SPHN</name>
<comment type="catalytic activity">
    <reaction evidence="5">
        <text>(2R)-3-phosphoglycerate + GTP + H(+) = 3-[(R)-glyceryl]-diphospho-5'-guanosine + diphosphate</text>
        <dbReference type="Rhea" id="RHEA:63440"/>
        <dbReference type="ChEBI" id="CHEBI:15378"/>
        <dbReference type="ChEBI" id="CHEBI:33019"/>
        <dbReference type="ChEBI" id="CHEBI:37565"/>
        <dbReference type="ChEBI" id="CHEBI:58272"/>
        <dbReference type="ChEBI" id="CHEBI:147306"/>
        <dbReference type="EC" id="2.7.7.106"/>
    </reaction>
</comment>
<comment type="function">
    <text evidence="5">Guanylyltransferase that catalyzes the activation of (2R)-3-phosphoglycerate (3PG) as 3-[(R)-glyceryl]-diphospho-5'-guanosine, via the condensation of 3PG with GTP. It is involved in the biosynthesis of a derivative of the hydride carrier cofactor coenzyme F420, 3PG-F420.</text>
</comment>
<keyword evidence="4 5" id="KW-0342">GTP-binding</keyword>
<comment type="caution">
    <text evidence="6">The sequence shown here is derived from an EMBL/GenBank/DDBJ whole genome shotgun (WGS) entry which is preliminary data.</text>
</comment>
<organism evidence="6 7">
    <name type="scientific">Sphingobium psychrophilum</name>
    <dbReference type="NCBI Taxonomy" id="2728834"/>
    <lineage>
        <taxon>Bacteria</taxon>
        <taxon>Pseudomonadati</taxon>
        <taxon>Pseudomonadota</taxon>
        <taxon>Alphaproteobacteria</taxon>
        <taxon>Sphingomonadales</taxon>
        <taxon>Sphingomonadaceae</taxon>
        <taxon>Sphingobium</taxon>
    </lineage>
</organism>
<keyword evidence="1 5" id="KW-0808">Transferase</keyword>
<sequence length="195" mass="21275">MTQWAAIVPWKQGPDTKSRLSATLDLAERQALAFAMAQSVMTCLSQVQSIASVHLLAPAAVPQWSCHWVRDEGRGLNEELAAARDHMRASPVVIVHADLPRLTADDMACLLTAATSTGAAFAPDRHGHGTNAVALWDSRPFQFGFGPDSLAHHRHQRSDAAIIARPGLGFDVDTPSDLDEYQTRFAIDKSLKHFE</sequence>
<keyword evidence="3 5" id="KW-0547">Nucleotide-binding</keyword>
<evidence type="ECO:0000256" key="2">
    <source>
        <dbReference type="ARBA" id="ARBA00022695"/>
    </source>
</evidence>
<dbReference type="GO" id="GO:0052645">
    <property type="term" value="P:F420-0 metabolic process"/>
    <property type="evidence" value="ECO:0007669"/>
    <property type="project" value="UniProtKB-UniRule"/>
</dbReference>
<dbReference type="HAMAP" id="MF_02114">
    <property type="entry name" value="CofC"/>
    <property type="match status" value="1"/>
</dbReference>
<dbReference type="NCBIfam" id="TIGR03552">
    <property type="entry name" value="F420_cofC"/>
    <property type="match status" value="1"/>
</dbReference>
<evidence type="ECO:0000313" key="7">
    <source>
        <dbReference type="Proteomes" id="UP000519023"/>
    </source>
</evidence>
<dbReference type="InterPro" id="IPR029044">
    <property type="entry name" value="Nucleotide-diphossugar_trans"/>
</dbReference>
<dbReference type="AlphaFoldDB" id="A0A7X9WT07"/>
<evidence type="ECO:0000256" key="3">
    <source>
        <dbReference type="ARBA" id="ARBA00022741"/>
    </source>
</evidence>
<evidence type="ECO:0000313" key="6">
    <source>
        <dbReference type="EMBL" id="NML09377.1"/>
    </source>
</evidence>
<comment type="similarity">
    <text evidence="5">Belongs to the CofC family.</text>
</comment>
<dbReference type="EMBL" id="JABBFV010000002">
    <property type="protein sequence ID" value="NML09377.1"/>
    <property type="molecule type" value="Genomic_DNA"/>
</dbReference>
<accession>A0A7X9WT07</accession>
<dbReference type="GO" id="GO:0043814">
    <property type="term" value="F:phospholactate guanylyltransferase activity"/>
    <property type="evidence" value="ECO:0007669"/>
    <property type="project" value="InterPro"/>
</dbReference>
<dbReference type="UniPathway" id="UPA00071"/>
<reference evidence="6 7" key="1">
    <citation type="submission" date="2020-04" db="EMBL/GenBank/DDBJ databases">
        <title>Sphingobium sp. AR-3-1 isolated from Arctic soil.</title>
        <authorList>
            <person name="Dahal R.H."/>
            <person name="Chaudhary D.K."/>
        </authorList>
    </citation>
    <scope>NUCLEOTIDE SEQUENCE [LARGE SCALE GENOMIC DNA]</scope>
    <source>
        <strain evidence="6 7">AR-3-1</strain>
    </source>
</reference>
<evidence type="ECO:0000256" key="5">
    <source>
        <dbReference type="HAMAP-Rule" id="MF_02114"/>
    </source>
</evidence>